<keyword evidence="5" id="KW-0472">Membrane</keyword>
<dbReference type="EMBL" id="JAQQLI010000022">
    <property type="protein sequence ID" value="MDC7787033.1"/>
    <property type="molecule type" value="Genomic_DNA"/>
</dbReference>
<dbReference type="Gene3D" id="3.55.50.30">
    <property type="match status" value="1"/>
</dbReference>
<keyword evidence="3" id="KW-0812">Transmembrane</keyword>
<comment type="caution">
    <text evidence="8">The sequence shown here is derived from an EMBL/GenBank/DDBJ whole genome shotgun (WGS) entry which is preliminary data.</text>
</comment>
<evidence type="ECO:0000256" key="1">
    <source>
        <dbReference type="ARBA" id="ARBA00004167"/>
    </source>
</evidence>
<accession>A0ABT5JBH1</accession>
<keyword evidence="6" id="KW-0998">Cell outer membrane</keyword>
<dbReference type="Pfam" id="PF07660">
    <property type="entry name" value="STN"/>
    <property type="match status" value="1"/>
</dbReference>
<evidence type="ECO:0000256" key="5">
    <source>
        <dbReference type="ARBA" id="ARBA00023136"/>
    </source>
</evidence>
<gene>
    <name evidence="8" type="ORF">PQJ73_15175</name>
</gene>
<dbReference type="InterPro" id="IPR006260">
    <property type="entry name" value="TonB/TolA_C"/>
</dbReference>
<dbReference type="Proteomes" id="UP001165652">
    <property type="component" value="Unassembled WGS sequence"/>
</dbReference>
<keyword evidence="2" id="KW-0813">Transport</keyword>
<evidence type="ECO:0000256" key="4">
    <source>
        <dbReference type="ARBA" id="ARBA00022989"/>
    </source>
</evidence>
<evidence type="ECO:0000259" key="7">
    <source>
        <dbReference type="SMART" id="SM00965"/>
    </source>
</evidence>
<evidence type="ECO:0000313" key="8">
    <source>
        <dbReference type="EMBL" id="MDC7787033.1"/>
    </source>
</evidence>
<reference evidence="8" key="1">
    <citation type="journal article" date="2023" name="Microbiol Resour">
        <title>Genome Sequences of Rhodoplanes serenus and Two Thermotolerant Strains, Rhodoplanes tepidamans and 'Rhodoplanes cryptolactis,' Further Refine the Genus.</title>
        <authorList>
            <person name="Rayyan A.A."/>
            <person name="Kyndt J.A."/>
        </authorList>
    </citation>
    <scope>NUCLEOTIDE SEQUENCE</scope>
    <source>
        <strain evidence="8">DSM 9987</strain>
    </source>
</reference>
<reference evidence="8" key="2">
    <citation type="submission" date="2023-02" db="EMBL/GenBank/DDBJ databases">
        <authorList>
            <person name="Rayyan A."/>
            <person name="Meyer T."/>
            <person name="Kyndt J.A."/>
        </authorList>
    </citation>
    <scope>NUCLEOTIDE SEQUENCE</scope>
    <source>
        <strain evidence="8">DSM 9987</strain>
    </source>
</reference>
<dbReference type="SUPFAM" id="SSF74653">
    <property type="entry name" value="TolA/TonB C-terminal domain"/>
    <property type="match status" value="1"/>
</dbReference>
<evidence type="ECO:0000256" key="2">
    <source>
        <dbReference type="ARBA" id="ARBA00022448"/>
    </source>
</evidence>
<keyword evidence="9" id="KW-1185">Reference proteome</keyword>
<proteinExistence type="predicted"/>
<sequence length="235" mass="24407">MLAVAIALLTVPGLPGARDAGAETASVAPAGPHWFDIPTQPLAAALEAYSRRTGRMAAYNGTLATGRSSHTVQGTLDADEALDLLLRDTGLQAVRTTETTFVVVPEDPRTRPVTSARAVAAAALARQTVTERRYSGVLQAAVNDVLCLRAVTRPGGYRLAVSFWITPSGGITTPRLLGSTGSPERDAAVLGALRSASVGEAPPPRMAQPFTILLLPQPPGARTGCPSLEASQRHG</sequence>
<evidence type="ECO:0000256" key="3">
    <source>
        <dbReference type="ARBA" id="ARBA00022692"/>
    </source>
</evidence>
<organism evidence="8 9">
    <name type="scientific">Rhodoplanes tepidamans</name>
    <name type="common">Rhodoplanes cryptolactis</name>
    <dbReference type="NCBI Taxonomy" id="200616"/>
    <lineage>
        <taxon>Bacteria</taxon>
        <taxon>Pseudomonadati</taxon>
        <taxon>Pseudomonadota</taxon>
        <taxon>Alphaproteobacteria</taxon>
        <taxon>Hyphomicrobiales</taxon>
        <taxon>Nitrobacteraceae</taxon>
        <taxon>Rhodoplanes</taxon>
    </lineage>
</organism>
<feature type="domain" description="Secretin/TonB short N-terminal" evidence="7">
    <location>
        <begin position="55"/>
        <end position="106"/>
    </location>
</feature>
<dbReference type="InterPro" id="IPR011662">
    <property type="entry name" value="Secretin/TonB_short_N"/>
</dbReference>
<dbReference type="Gene3D" id="3.30.1150.10">
    <property type="match status" value="1"/>
</dbReference>
<keyword evidence="4" id="KW-1133">Transmembrane helix</keyword>
<dbReference type="NCBIfam" id="TIGR01352">
    <property type="entry name" value="tonB_Cterm"/>
    <property type="match status" value="1"/>
</dbReference>
<dbReference type="SMART" id="SM00965">
    <property type="entry name" value="STN"/>
    <property type="match status" value="1"/>
</dbReference>
<evidence type="ECO:0000256" key="6">
    <source>
        <dbReference type="ARBA" id="ARBA00023237"/>
    </source>
</evidence>
<dbReference type="RefSeq" id="WP_272777874.1">
    <property type="nucleotide sequence ID" value="NZ_JAQQLI010000022.1"/>
</dbReference>
<comment type="subcellular location">
    <subcellularLocation>
        <location evidence="1">Membrane</location>
        <topology evidence="1">Single-pass membrane protein</topology>
    </subcellularLocation>
</comment>
<protein>
    <submittedName>
        <fullName evidence="8">TonB family protein</fullName>
    </submittedName>
</protein>
<name>A0ABT5JBH1_RHOTP</name>
<evidence type="ECO:0000313" key="9">
    <source>
        <dbReference type="Proteomes" id="UP001165652"/>
    </source>
</evidence>
<dbReference type="Pfam" id="PF13103">
    <property type="entry name" value="TonB_2"/>
    <property type="match status" value="1"/>
</dbReference>